<protein>
    <recommendedName>
        <fullName evidence="6">Aminotransferase class I/classII large domain-containing protein</fullName>
    </recommendedName>
</protein>
<organism evidence="7">
    <name type="scientific">Oryza punctata</name>
    <name type="common">Red rice</name>
    <dbReference type="NCBI Taxonomy" id="4537"/>
    <lineage>
        <taxon>Eukaryota</taxon>
        <taxon>Viridiplantae</taxon>
        <taxon>Streptophyta</taxon>
        <taxon>Embryophyta</taxon>
        <taxon>Tracheophyta</taxon>
        <taxon>Spermatophyta</taxon>
        <taxon>Magnoliopsida</taxon>
        <taxon>Liliopsida</taxon>
        <taxon>Poales</taxon>
        <taxon>Poaceae</taxon>
        <taxon>BOP clade</taxon>
        <taxon>Oryzoideae</taxon>
        <taxon>Oryzeae</taxon>
        <taxon>Oryzinae</taxon>
        <taxon>Oryza</taxon>
    </lineage>
</organism>
<dbReference type="Proteomes" id="UP000026962">
    <property type="component" value="Chromosome 10"/>
</dbReference>
<keyword evidence="8" id="KW-1185">Reference proteome</keyword>
<dbReference type="GO" id="GO:0005737">
    <property type="term" value="C:cytoplasm"/>
    <property type="evidence" value="ECO:0007669"/>
    <property type="project" value="TreeGrafter"/>
</dbReference>
<name>A0A0E0M8Y4_ORYPU</name>
<keyword evidence="4" id="KW-0808">Transferase</keyword>
<comment type="cofactor">
    <cofactor evidence="1">
        <name>pyridoxal 5'-phosphate</name>
        <dbReference type="ChEBI" id="CHEBI:597326"/>
    </cofactor>
</comment>
<dbReference type="EnsemblPlants" id="OPUNC10G12140.3">
    <property type="protein sequence ID" value="OPUNC10G12140.3"/>
    <property type="gene ID" value="OPUNC10G12140"/>
</dbReference>
<dbReference type="InterPro" id="IPR004838">
    <property type="entry name" value="NHTrfase_class1_PyrdxlP-BS"/>
</dbReference>
<dbReference type="Gramene" id="OPUNC10G12140.3">
    <property type="protein sequence ID" value="OPUNC10G12140.3"/>
    <property type="gene ID" value="OPUNC10G12140"/>
</dbReference>
<dbReference type="SUPFAM" id="SSF53383">
    <property type="entry name" value="PLP-dependent transferases"/>
    <property type="match status" value="1"/>
</dbReference>
<evidence type="ECO:0000256" key="4">
    <source>
        <dbReference type="ARBA" id="ARBA00022679"/>
    </source>
</evidence>
<evidence type="ECO:0000259" key="6">
    <source>
        <dbReference type="Pfam" id="PF00155"/>
    </source>
</evidence>
<dbReference type="AlphaFoldDB" id="A0A0E0M8Y4"/>
<dbReference type="InterPro" id="IPR051326">
    <property type="entry name" value="Kynurenine-oxoglutarate_AT"/>
</dbReference>
<accession>A0A0E0M8Y4</accession>
<dbReference type="FunFam" id="3.90.1150.10:FF:000096">
    <property type="entry name" value="ATP-binding cassette sub-family A member 3-like Protein"/>
    <property type="match status" value="1"/>
</dbReference>
<keyword evidence="3" id="KW-0032">Aminotransferase</keyword>
<keyword evidence="5" id="KW-0663">Pyridoxal phosphate</keyword>
<evidence type="ECO:0000313" key="7">
    <source>
        <dbReference type="EnsemblPlants" id="OPUNC10G12140.3"/>
    </source>
</evidence>
<dbReference type="InterPro" id="IPR015422">
    <property type="entry name" value="PyrdxlP-dep_Trfase_small"/>
</dbReference>
<dbReference type="GO" id="GO:0030170">
    <property type="term" value="F:pyridoxal phosphate binding"/>
    <property type="evidence" value="ECO:0007669"/>
    <property type="project" value="InterPro"/>
</dbReference>
<evidence type="ECO:0000256" key="5">
    <source>
        <dbReference type="ARBA" id="ARBA00022898"/>
    </source>
</evidence>
<sequence length="370" mass="40418">MEAKLSAASRRVAPSPIQQLSHLAQRAGAVNLAEGFPDFPAPAHVKAAAAAAIAADLNQYRHVQGICDVLAETMKRDHGLHVDPLTDFAVCCGQSEAFAAAIFAIIDQGDEVLLFDPAFETYQTPHNPTGKVFSKEELLIIAQACQKMDCFAITDEVYEYITYDENKHISLASLPGMQDRTIITSSLSKTYSVTGWRIGWACAPASIASAIRNIHVKLTDSAPAPFQEAALVALTSTPDFYTSLKKDYTARRDFILQMLTDFGFRISFKPQGSIFVFVELPRSWQLSDMEFVTNLIKNAGVAAVPGRGFFHSSSDDPSYHHRYVRFAFCKSNDTLNAAAEKMKKLAASDARILRPTDDGEAGQTVSAISP</sequence>
<dbReference type="PANTHER" id="PTHR43807">
    <property type="entry name" value="FI04487P"/>
    <property type="match status" value="1"/>
</dbReference>
<dbReference type="PROSITE" id="PS00105">
    <property type="entry name" value="AA_TRANSFER_CLASS_1"/>
    <property type="match status" value="1"/>
</dbReference>
<comment type="similarity">
    <text evidence="2">Belongs to the class-I pyridoxal-phosphate-dependent aminotransferase family.</text>
</comment>
<feature type="domain" description="Aminotransferase class I/classII large" evidence="6">
    <location>
        <begin position="30"/>
        <end position="123"/>
    </location>
</feature>
<dbReference type="Gene3D" id="3.90.1150.10">
    <property type="entry name" value="Aspartate Aminotransferase, domain 1"/>
    <property type="match status" value="1"/>
</dbReference>
<dbReference type="CDD" id="cd00609">
    <property type="entry name" value="AAT_like"/>
    <property type="match status" value="1"/>
</dbReference>
<dbReference type="PANTHER" id="PTHR43807:SF12">
    <property type="entry name" value="AMINOTRANSFERASE, CLASSES I AND II FAMILY PROTEIN, EXPRESSED"/>
    <property type="match status" value="1"/>
</dbReference>
<evidence type="ECO:0000256" key="3">
    <source>
        <dbReference type="ARBA" id="ARBA00022576"/>
    </source>
</evidence>
<reference evidence="7" key="1">
    <citation type="submission" date="2015-04" db="UniProtKB">
        <authorList>
            <consortium name="EnsemblPlants"/>
        </authorList>
    </citation>
    <scope>IDENTIFICATION</scope>
</reference>
<proteinExistence type="inferred from homology"/>
<dbReference type="Pfam" id="PF00155">
    <property type="entry name" value="Aminotran_1_2"/>
    <property type="match status" value="2"/>
</dbReference>
<dbReference type="GO" id="GO:0016212">
    <property type="term" value="F:kynurenine-oxoglutarate transaminase activity"/>
    <property type="evidence" value="ECO:0007669"/>
    <property type="project" value="TreeGrafter"/>
</dbReference>
<reference evidence="7" key="2">
    <citation type="submission" date="2018-05" db="EMBL/GenBank/DDBJ databases">
        <title>OpunRS2 (Oryza punctata Reference Sequence Version 2).</title>
        <authorList>
            <person name="Zhang J."/>
            <person name="Kudrna D."/>
            <person name="Lee S."/>
            <person name="Talag J."/>
            <person name="Welchert J."/>
            <person name="Wing R.A."/>
        </authorList>
    </citation>
    <scope>NUCLEOTIDE SEQUENCE [LARGE SCALE GENOMIC DNA]</scope>
</reference>
<dbReference type="Gene3D" id="3.40.640.10">
    <property type="entry name" value="Type I PLP-dependent aspartate aminotransferase-like (Major domain)"/>
    <property type="match status" value="2"/>
</dbReference>
<dbReference type="InterPro" id="IPR015424">
    <property type="entry name" value="PyrdxlP-dep_Trfase"/>
</dbReference>
<evidence type="ECO:0000256" key="1">
    <source>
        <dbReference type="ARBA" id="ARBA00001933"/>
    </source>
</evidence>
<evidence type="ECO:0000256" key="2">
    <source>
        <dbReference type="ARBA" id="ARBA00007441"/>
    </source>
</evidence>
<feature type="domain" description="Aminotransferase class I/classII large" evidence="6">
    <location>
        <begin position="124"/>
        <end position="339"/>
    </location>
</feature>
<dbReference type="InterPro" id="IPR015421">
    <property type="entry name" value="PyrdxlP-dep_Trfase_major"/>
</dbReference>
<evidence type="ECO:0000313" key="8">
    <source>
        <dbReference type="Proteomes" id="UP000026962"/>
    </source>
</evidence>
<dbReference type="InterPro" id="IPR004839">
    <property type="entry name" value="Aminotransferase_I/II_large"/>
</dbReference>